<evidence type="ECO:0000256" key="1">
    <source>
        <dbReference type="ARBA" id="ARBA00004123"/>
    </source>
</evidence>
<keyword evidence="3" id="KW-0813">Transport</keyword>
<comment type="subcellular location">
    <subcellularLocation>
        <location evidence="1">Nucleus</location>
    </subcellularLocation>
</comment>
<dbReference type="Gene3D" id="1.20.58.1380">
    <property type="match status" value="1"/>
</dbReference>
<dbReference type="GO" id="GO:0006606">
    <property type="term" value="P:protein import into nucleus"/>
    <property type="evidence" value="ECO:0007669"/>
    <property type="project" value="TreeGrafter"/>
</dbReference>
<evidence type="ECO:0000259" key="6">
    <source>
        <dbReference type="Pfam" id="PF08801"/>
    </source>
</evidence>
<feature type="compositionally biased region" description="Basic and acidic residues" evidence="5">
    <location>
        <begin position="14"/>
        <end position="24"/>
    </location>
</feature>
<dbReference type="InterPro" id="IPR014908">
    <property type="entry name" value="Nucleoporin_Nup133/Nup155_N"/>
</dbReference>
<feature type="compositionally biased region" description="Basic residues" evidence="5">
    <location>
        <begin position="1"/>
        <end position="10"/>
    </location>
</feature>
<proteinExistence type="inferred from homology"/>
<feature type="compositionally biased region" description="Polar residues" evidence="5">
    <location>
        <begin position="97"/>
        <end position="110"/>
    </location>
</feature>
<dbReference type="PANTHER" id="PTHR13405:SF11">
    <property type="entry name" value="NUCLEAR PORE COMPLEX PROTEIN NUP133"/>
    <property type="match status" value="1"/>
</dbReference>
<dbReference type="InterPro" id="IPR037624">
    <property type="entry name" value="Nup133-like"/>
</dbReference>
<dbReference type="FunFam" id="1.20.58.1380:FF:000005">
    <property type="entry name" value="Nuclear pore complex protein NUP133"/>
    <property type="match status" value="1"/>
</dbReference>
<comment type="caution">
    <text evidence="7">The sequence shown here is derived from an EMBL/GenBank/DDBJ whole genome shotgun (WGS) entry which is preliminary data.</text>
</comment>
<dbReference type="GO" id="GO:0000972">
    <property type="term" value="P:transcription-dependent tethering of RNA polymerase II gene DNA at nuclear periphery"/>
    <property type="evidence" value="ECO:0007669"/>
    <property type="project" value="TreeGrafter"/>
</dbReference>
<feature type="region of interest" description="Disordered" evidence="5">
    <location>
        <begin position="565"/>
        <end position="587"/>
    </location>
</feature>
<accession>A0AAD4XEN1</accession>
<dbReference type="GO" id="GO:0031080">
    <property type="term" value="C:nuclear pore outer ring"/>
    <property type="evidence" value="ECO:0007669"/>
    <property type="project" value="TreeGrafter"/>
</dbReference>
<evidence type="ECO:0000256" key="3">
    <source>
        <dbReference type="ARBA" id="ARBA00022448"/>
    </source>
</evidence>
<dbReference type="EMBL" id="JAJJMB010010620">
    <property type="protein sequence ID" value="KAI3907329.1"/>
    <property type="molecule type" value="Genomic_DNA"/>
</dbReference>
<evidence type="ECO:0000313" key="8">
    <source>
        <dbReference type="Proteomes" id="UP001202328"/>
    </source>
</evidence>
<feature type="region of interest" description="Disordered" evidence="5">
    <location>
        <begin position="1"/>
        <end position="60"/>
    </location>
</feature>
<keyword evidence="8" id="KW-1185">Reference proteome</keyword>
<feature type="region of interest" description="Disordered" evidence="5">
    <location>
        <begin position="94"/>
        <end position="114"/>
    </location>
</feature>
<comment type="similarity">
    <text evidence="2">Belongs to the nucleoporin Nup133 family.</text>
</comment>
<dbReference type="Pfam" id="PF08801">
    <property type="entry name" value="Nucleoporin_N"/>
    <property type="match status" value="1"/>
</dbReference>
<dbReference type="GO" id="GO:0016973">
    <property type="term" value="P:poly(A)+ mRNA export from nucleus"/>
    <property type="evidence" value="ECO:0007669"/>
    <property type="project" value="TreeGrafter"/>
</dbReference>
<sequence length="1331" mass="148474">MFSPPVKKHNFGSQKDRSLGHEHPASPATPLPNNQKSSSPLGTSIPNRPNTGTPAPWASRLSVLARIPQLKESEKGTDADPRKPVYVGEFPEEVRDAQSSYPQKSAQGDTGISGGMDKGTALSWIICGKRLCVWNYLSPAPSKKCIVLDFPPSVSDGDDKSSIATDGKTWMVSVVDWDSRSGTKDKVVQQCKSAGIVMLNKKTGTVIYWPDIYSKGGPSPVVSHASNDECETTITPGGGKTTPNRSRQYRGLESASLSATVSFNSLITSAIPVTGCFLCFALACCSSGEVWQFQCSPSGISQKKIPLSFHNSANQSIDNGQPLAGKGYPRSVIWRFRLLSAIESSRQFFLLTDHEIHCFNVNFTPELNVSMLWSHEIIGTDSDLGVKKDLAGQKQIWPVDMQVDEHGKEIMILIATFCKDRMSSSSYTQYSILTMQYKLGMDYSSGKIVPVQEKVLEKKCPIQVIIPKARVEDEDFLFSMRLRAGGKPSGSAIILSGDGTATVSNCWRNSTRLYQFDLPWDAGRVLDASVFPSTDGSEDGAWVVLTEQAGVWAIPEKAVILGGVEPPERSVSRKGSSNEGPAEEERKTLMFGSNVAARQTSSDARDAVDGQKMALSGIARRSVQDEESEALLGRLFHDFLLSGDVDSSLEKLRKSGSFEKDGETNVFARTSKSIIDTLAKHWTTTRGAEIVAMAVMSSQLLDKQQKHQRFLQFLALSKCHEELSSKQRYTLQTIMEHGEKLAGMIQLRELQNLLNQNSSDGTSSASKPPNEMVGSLWDLIQLVGERARRNTVLLMDRDNAEVFYSKVSDLEQVFYCLSDQLEYIISGDQPVQIRRACELSNACTTLIRSAMHYRNEHHTWYPSLESLTPWYCHLVVRNGLWSVADFMLQLLKEATDLSAKSDLYSHLEGLADVLLETYSGAITAKLERGEEHKGLLDEYWNRRDVLLDSLYQLIKGFAEARYQDFSEGVEEPMELILRELSSPFLSIARRHESYISLWNICCDLHDTVLLRSLMHESLGPRGGFSYYVFEQLYQSRQFGKLLRLGEEFQEELAIFLKQHKDLLWLHEMFLNQFSSASVTLHALALFQEDDSASASENGLDVDIVRSEQSLTDRKRLLHLSKISALAGRDSDFEIKTRRIEADLKILMLQEVIVRLLSDNEEKQDCDRLLPPGDLIELCLESQIPELSLLAFDVFAWTSSSFRKSSRSLLEECWKNAADQDDWGKLYQASMNEGWSDEMTLRVLRETVLFQAATKCYGPEAETYEGGFEEVMPLQRDNEPSTLKDNTGLTVEGILMQHKSFPEAGKLMLTAINLGKLGAEMVVEEDGPTPME</sequence>
<organism evidence="7 8">
    <name type="scientific">Papaver atlanticum</name>
    <dbReference type="NCBI Taxonomy" id="357466"/>
    <lineage>
        <taxon>Eukaryota</taxon>
        <taxon>Viridiplantae</taxon>
        <taxon>Streptophyta</taxon>
        <taxon>Embryophyta</taxon>
        <taxon>Tracheophyta</taxon>
        <taxon>Spermatophyta</taxon>
        <taxon>Magnoliopsida</taxon>
        <taxon>Ranunculales</taxon>
        <taxon>Papaveraceae</taxon>
        <taxon>Papaveroideae</taxon>
        <taxon>Papaver</taxon>
    </lineage>
</organism>
<evidence type="ECO:0000256" key="5">
    <source>
        <dbReference type="SAM" id="MobiDB-lite"/>
    </source>
</evidence>
<gene>
    <name evidence="7" type="ORF">MKW98_010679</name>
</gene>
<protein>
    <recommendedName>
        <fullName evidence="6">Nucleoporin Nup133/Nup155-like N-terminal domain-containing protein</fullName>
    </recommendedName>
</protein>
<name>A0AAD4XEN1_9MAGN</name>
<dbReference type="SUPFAM" id="SSF117289">
    <property type="entry name" value="Nucleoporin domain"/>
    <property type="match status" value="1"/>
</dbReference>
<dbReference type="InterPro" id="IPR015943">
    <property type="entry name" value="WD40/YVTN_repeat-like_dom_sf"/>
</dbReference>
<dbReference type="Proteomes" id="UP001202328">
    <property type="component" value="Unassembled WGS sequence"/>
</dbReference>
<feature type="domain" description="Nucleoporin Nup133/Nup155-like N-terminal" evidence="6">
    <location>
        <begin position="84"/>
        <end position="552"/>
    </location>
</feature>
<keyword evidence="4" id="KW-0539">Nucleus</keyword>
<reference evidence="7" key="1">
    <citation type="submission" date="2022-04" db="EMBL/GenBank/DDBJ databases">
        <title>A functionally conserved STORR gene fusion in Papaver species that diverged 16.8 million years ago.</title>
        <authorList>
            <person name="Catania T."/>
        </authorList>
    </citation>
    <scope>NUCLEOTIDE SEQUENCE</scope>
    <source>
        <strain evidence="7">S-188037</strain>
    </source>
</reference>
<dbReference type="GO" id="GO:0017056">
    <property type="term" value="F:structural constituent of nuclear pore"/>
    <property type="evidence" value="ECO:0007669"/>
    <property type="project" value="InterPro"/>
</dbReference>
<dbReference type="Gene3D" id="2.130.10.10">
    <property type="entry name" value="YVTN repeat-like/Quinoprotein amine dehydrogenase"/>
    <property type="match status" value="1"/>
</dbReference>
<evidence type="ECO:0000256" key="4">
    <source>
        <dbReference type="ARBA" id="ARBA00023242"/>
    </source>
</evidence>
<evidence type="ECO:0000313" key="7">
    <source>
        <dbReference type="EMBL" id="KAI3907329.1"/>
    </source>
</evidence>
<evidence type="ECO:0000256" key="2">
    <source>
        <dbReference type="ARBA" id="ARBA00005569"/>
    </source>
</evidence>
<feature type="compositionally biased region" description="Polar residues" evidence="5">
    <location>
        <begin position="31"/>
        <end position="53"/>
    </location>
</feature>
<dbReference type="PANTHER" id="PTHR13405">
    <property type="entry name" value="NUCLEAR PORE COMPLEX PROTEIN NUP133"/>
    <property type="match status" value="1"/>
</dbReference>